<evidence type="ECO:0000256" key="6">
    <source>
        <dbReference type="ARBA" id="ARBA00022989"/>
    </source>
</evidence>
<evidence type="ECO:0000256" key="5">
    <source>
        <dbReference type="ARBA" id="ARBA00022692"/>
    </source>
</evidence>
<dbReference type="RefSeq" id="WP_380920937.1">
    <property type="nucleotide sequence ID" value="NZ_JBHUPE010000005.1"/>
</dbReference>
<feature type="transmembrane region" description="Helical" evidence="8">
    <location>
        <begin position="7"/>
        <end position="27"/>
    </location>
</feature>
<evidence type="ECO:0000256" key="3">
    <source>
        <dbReference type="ARBA" id="ARBA00022448"/>
    </source>
</evidence>
<accession>A0ABW5YW14</accession>
<dbReference type="Proteomes" id="UP001597509">
    <property type="component" value="Unassembled WGS sequence"/>
</dbReference>
<keyword evidence="4" id="KW-1003">Cell membrane</keyword>
<comment type="caution">
    <text evidence="9">The sequence shown here is derived from an EMBL/GenBank/DDBJ whole genome shotgun (WGS) entry which is preliminary data.</text>
</comment>
<sequence>MTKFLSLPFYVKLACTLISIVILGYLAKIGDTILVPFILGLLLALLLVPVSNFFERKLKFPRTLAGIITVLLFFGLLGFGFYMLASQLSMIKEDWPAFKEQILVGFHNVQIWVTDRFGVMHNEQMDILNKTATKSLDSGTLLLGTALLSLSSLLILFVFTFLYTFFLLIYRSHIVRFLLLLNHQEHHNIVMDVVGQVQYVVKKYLIGLLLQMLIVSTLVFAALSIIGVKYSLLLAIITGVFNVLPYIGIFTSMLVIALLTFATTSFTHVLIVTGALIIIHLIDSNFIVPKVVGSKVKVNSLFAMMAIIVGELIWGISGMFLAIPILAICKIVMDRVKELKPWGYLLGEEDHKGDTYSTIRNTISSKKKQ</sequence>
<evidence type="ECO:0000256" key="2">
    <source>
        <dbReference type="ARBA" id="ARBA00009773"/>
    </source>
</evidence>
<name>A0ABW5YW14_9SPHI</name>
<protein>
    <submittedName>
        <fullName evidence="9">AI-2E family transporter</fullName>
    </submittedName>
</protein>
<keyword evidence="3" id="KW-0813">Transport</keyword>
<reference evidence="10" key="1">
    <citation type="journal article" date="2019" name="Int. J. Syst. Evol. Microbiol.">
        <title>The Global Catalogue of Microorganisms (GCM) 10K type strain sequencing project: providing services to taxonomists for standard genome sequencing and annotation.</title>
        <authorList>
            <consortium name="The Broad Institute Genomics Platform"/>
            <consortium name="The Broad Institute Genome Sequencing Center for Infectious Disease"/>
            <person name="Wu L."/>
            <person name="Ma J."/>
        </authorList>
    </citation>
    <scope>NUCLEOTIDE SEQUENCE [LARGE SCALE GENOMIC DNA]</scope>
    <source>
        <strain evidence="10">KCTC 22209</strain>
    </source>
</reference>
<evidence type="ECO:0000313" key="9">
    <source>
        <dbReference type="EMBL" id="MFD2904710.1"/>
    </source>
</evidence>
<organism evidence="9 10">
    <name type="scientific">Sphingobacterium anhuiense</name>
    <dbReference type="NCBI Taxonomy" id="493780"/>
    <lineage>
        <taxon>Bacteria</taxon>
        <taxon>Pseudomonadati</taxon>
        <taxon>Bacteroidota</taxon>
        <taxon>Sphingobacteriia</taxon>
        <taxon>Sphingobacteriales</taxon>
        <taxon>Sphingobacteriaceae</taxon>
        <taxon>Sphingobacterium</taxon>
    </lineage>
</organism>
<dbReference type="Pfam" id="PF01594">
    <property type="entry name" value="AI-2E_transport"/>
    <property type="match status" value="1"/>
</dbReference>
<evidence type="ECO:0000256" key="1">
    <source>
        <dbReference type="ARBA" id="ARBA00004651"/>
    </source>
</evidence>
<evidence type="ECO:0000313" key="10">
    <source>
        <dbReference type="Proteomes" id="UP001597509"/>
    </source>
</evidence>
<dbReference type="EMBL" id="JBHUPE010000005">
    <property type="protein sequence ID" value="MFD2904710.1"/>
    <property type="molecule type" value="Genomic_DNA"/>
</dbReference>
<feature type="transmembrane region" description="Helical" evidence="8">
    <location>
        <begin position="146"/>
        <end position="170"/>
    </location>
</feature>
<keyword evidence="6 8" id="KW-1133">Transmembrane helix</keyword>
<keyword evidence="10" id="KW-1185">Reference proteome</keyword>
<evidence type="ECO:0000256" key="8">
    <source>
        <dbReference type="SAM" id="Phobius"/>
    </source>
</evidence>
<evidence type="ECO:0000256" key="7">
    <source>
        <dbReference type="ARBA" id="ARBA00023136"/>
    </source>
</evidence>
<dbReference type="PANTHER" id="PTHR21716:SF53">
    <property type="entry name" value="PERMEASE PERM-RELATED"/>
    <property type="match status" value="1"/>
</dbReference>
<evidence type="ECO:0000256" key="4">
    <source>
        <dbReference type="ARBA" id="ARBA00022475"/>
    </source>
</evidence>
<feature type="transmembrane region" description="Helical" evidence="8">
    <location>
        <begin position="66"/>
        <end position="85"/>
    </location>
</feature>
<feature type="transmembrane region" description="Helical" evidence="8">
    <location>
        <begin position="204"/>
        <end position="226"/>
    </location>
</feature>
<keyword evidence="7 8" id="KW-0472">Membrane</keyword>
<dbReference type="InterPro" id="IPR002549">
    <property type="entry name" value="AI-2E-like"/>
</dbReference>
<comment type="similarity">
    <text evidence="2">Belongs to the autoinducer-2 exporter (AI-2E) (TC 2.A.86) family.</text>
</comment>
<comment type="subcellular location">
    <subcellularLocation>
        <location evidence="1">Cell membrane</location>
        <topology evidence="1">Multi-pass membrane protein</topology>
    </subcellularLocation>
</comment>
<feature type="transmembrane region" description="Helical" evidence="8">
    <location>
        <begin position="302"/>
        <end position="329"/>
    </location>
</feature>
<proteinExistence type="inferred from homology"/>
<gene>
    <name evidence="9" type="ORF">ACFS6I_12290</name>
</gene>
<dbReference type="PANTHER" id="PTHR21716">
    <property type="entry name" value="TRANSMEMBRANE PROTEIN"/>
    <property type="match status" value="1"/>
</dbReference>
<keyword evidence="5 8" id="KW-0812">Transmembrane</keyword>
<feature type="transmembrane region" description="Helical" evidence="8">
    <location>
        <begin position="232"/>
        <end position="259"/>
    </location>
</feature>
<feature type="transmembrane region" description="Helical" evidence="8">
    <location>
        <begin position="33"/>
        <end position="54"/>
    </location>
</feature>
<feature type="transmembrane region" description="Helical" evidence="8">
    <location>
        <begin position="266"/>
        <end position="282"/>
    </location>
</feature>